<name>A0ABY9BYH2_VITVI</name>
<protein>
    <recommendedName>
        <fullName evidence="1">Myb/SANT-like domain-containing protein</fullName>
    </recommendedName>
</protein>
<evidence type="ECO:0000313" key="3">
    <source>
        <dbReference type="Proteomes" id="UP001227230"/>
    </source>
</evidence>
<dbReference type="Proteomes" id="UP001227230">
    <property type="component" value="Chromosome 5"/>
</dbReference>
<accession>A0ABY9BYH2</accession>
<dbReference type="Pfam" id="PF12776">
    <property type="entry name" value="Myb_DNA-bind_3"/>
    <property type="match status" value="1"/>
</dbReference>
<feature type="non-terminal residue" evidence="2">
    <location>
        <position position="1"/>
    </location>
</feature>
<dbReference type="InterPro" id="IPR024752">
    <property type="entry name" value="Myb/SANT-like_dom"/>
</dbReference>
<sequence>NRPNNHFSKLGWKNVIKVFNNLIGRNYQYKQLKNKWSSLKKD</sequence>
<reference evidence="2 3" key="1">
    <citation type="journal article" date="2023" name="Hortic Res">
        <title>The complete reference genome for grapevine (Vitis vinifera L.) genetics and breeding.</title>
        <authorList>
            <person name="Shi X."/>
            <person name="Cao S."/>
            <person name="Wang X."/>
            <person name="Huang S."/>
            <person name="Wang Y."/>
            <person name="Liu Z."/>
            <person name="Liu W."/>
            <person name="Leng X."/>
            <person name="Peng Y."/>
            <person name="Wang N."/>
            <person name="Wang Y."/>
            <person name="Ma Z."/>
            <person name="Xu X."/>
            <person name="Zhang F."/>
            <person name="Xue H."/>
            <person name="Zhong H."/>
            <person name="Wang Y."/>
            <person name="Zhang K."/>
            <person name="Velt A."/>
            <person name="Avia K."/>
            <person name="Holtgrawe D."/>
            <person name="Grimplet J."/>
            <person name="Matus J.T."/>
            <person name="Ware D."/>
            <person name="Wu X."/>
            <person name="Wang H."/>
            <person name="Liu C."/>
            <person name="Fang Y."/>
            <person name="Rustenholz C."/>
            <person name="Cheng Z."/>
            <person name="Xiao H."/>
            <person name="Zhou Y."/>
        </authorList>
    </citation>
    <scope>NUCLEOTIDE SEQUENCE [LARGE SCALE GENOMIC DNA]</scope>
    <source>
        <strain evidence="3">cv. Pinot noir / PN40024</strain>
        <tissue evidence="2">Leaf</tissue>
    </source>
</reference>
<evidence type="ECO:0000313" key="2">
    <source>
        <dbReference type="EMBL" id="WJZ88008.1"/>
    </source>
</evidence>
<proteinExistence type="predicted"/>
<feature type="domain" description="Myb/SANT-like" evidence="1">
    <location>
        <begin position="1"/>
        <end position="42"/>
    </location>
</feature>
<evidence type="ECO:0000259" key="1">
    <source>
        <dbReference type="Pfam" id="PF12776"/>
    </source>
</evidence>
<organism evidence="2 3">
    <name type="scientific">Vitis vinifera</name>
    <name type="common">Grape</name>
    <dbReference type="NCBI Taxonomy" id="29760"/>
    <lineage>
        <taxon>Eukaryota</taxon>
        <taxon>Viridiplantae</taxon>
        <taxon>Streptophyta</taxon>
        <taxon>Embryophyta</taxon>
        <taxon>Tracheophyta</taxon>
        <taxon>Spermatophyta</taxon>
        <taxon>Magnoliopsida</taxon>
        <taxon>eudicotyledons</taxon>
        <taxon>Gunneridae</taxon>
        <taxon>Pentapetalae</taxon>
        <taxon>rosids</taxon>
        <taxon>Vitales</taxon>
        <taxon>Vitaceae</taxon>
        <taxon>Viteae</taxon>
        <taxon>Vitis</taxon>
    </lineage>
</organism>
<gene>
    <name evidence="2" type="ORF">VitviT2T_007344</name>
</gene>
<dbReference type="EMBL" id="CP126652">
    <property type="protein sequence ID" value="WJZ88008.1"/>
    <property type="molecule type" value="Genomic_DNA"/>
</dbReference>
<keyword evidence="3" id="KW-1185">Reference proteome</keyword>